<feature type="transmembrane region" description="Helical" evidence="1">
    <location>
        <begin position="46"/>
        <end position="65"/>
    </location>
</feature>
<keyword evidence="3" id="KW-1185">Reference proteome</keyword>
<keyword evidence="1" id="KW-1133">Transmembrane helix</keyword>
<gene>
    <name evidence="2" type="ORF">SAMN04489812_1553</name>
</gene>
<feature type="transmembrane region" description="Helical" evidence="1">
    <location>
        <begin position="15"/>
        <end position="34"/>
    </location>
</feature>
<dbReference type="EMBL" id="LT629772">
    <property type="protein sequence ID" value="SDS32065.1"/>
    <property type="molecule type" value="Genomic_DNA"/>
</dbReference>
<sequence length="82" mass="8842">MIPTMILFGAVLGRWWRLTLVAGTIGWPVLLLLADIPMSPQGLAEAAALGLANTLAGVLVHQAVLKLVRIVRSRRHAIVQPQ</sequence>
<evidence type="ECO:0000313" key="3">
    <source>
        <dbReference type="Proteomes" id="UP000199103"/>
    </source>
</evidence>
<keyword evidence="1" id="KW-0472">Membrane</keyword>
<organism evidence="2 3">
    <name type="scientific">Microlunatus soli</name>
    <dbReference type="NCBI Taxonomy" id="630515"/>
    <lineage>
        <taxon>Bacteria</taxon>
        <taxon>Bacillati</taxon>
        <taxon>Actinomycetota</taxon>
        <taxon>Actinomycetes</taxon>
        <taxon>Propionibacteriales</taxon>
        <taxon>Propionibacteriaceae</taxon>
        <taxon>Microlunatus</taxon>
    </lineage>
</organism>
<reference evidence="2 3" key="1">
    <citation type="submission" date="2016-10" db="EMBL/GenBank/DDBJ databases">
        <authorList>
            <person name="de Groot N.N."/>
        </authorList>
    </citation>
    <scope>NUCLEOTIDE SEQUENCE [LARGE SCALE GENOMIC DNA]</scope>
    <source>
        <strain evidence="2 3">DSM 21800</strain>
    </source>
</reference>
<keyword evidence="1" id="KW-0812">Transmembrane</keyword>
<dbReference type="RefSeq" id="WP_231920226.1">
    <property type="nucleotide sequence ID" value="NZ_LT629772.1"/>
</dbReference>
<evidence type="ECO:0000313" key="2">
    <source>
        <dbReference type="EMBL" id="SDS32065.1"/>
    </source>
</evidence>
<proteinExistence type="predicted"/>
<dbReference type="AlphaFoldDB" id="A0A1H1R8T4"/>
<protein>
    <submittedName>
        <fullName evidence="2">Uncharacterized protein</fullName>
    </submittedName>
</protein>
<name>A0A1H1R8T4_9ACTN</name>
<dbReference type="Proteomes" id="UP000199103">
    <property type="component" value="Chromosome I"/>
</dbReference>
<evidence type="ECO:0000256" key="1">
    <source>
        <dbReference type="SAM" id="Phobius"/>
    </source>
</evidence>
<accession>A0A1H1R8T4</accession>